<evidence type="ECO:0000313" key="13">
    <source>
        <dbReference type="EMBL" id="KIL67996.1"/>
    </source>
</evidence>
<dbReference type="PANTHER" id="PTHR12714">
    <property type="entry name" value="PROTEIN-S ISOPRENYLCYSTEINE O-METHYLTRANSFERASE"/>
    <property type="match status" value="1"/>
</dbReference>
<keyword evidence="9 12" id="KW-0472">Membrane</keyword>
<keyword evidence="14" id="KW-1185">Reference proteome</keyword>
<keyword evidence="10" id="KW-0594">Phospholipid biosynthesis</keyword>
<dbReference type="HOGENOM" id="CLU_065200_6_0_1"/>
<organism evidence="13 14">
    <name type="scientific">Amanita muscaria (strain Koide BX008)</name>
    <dbReference type="NCBI Taxonomy" id="946122"/>
    <lineage>
        <taxon>Eukaryota</taxon>
        <taxon>Fungi</taxon>
        <taxon>Dikarya</taxon>
        <taxon>Basidiomycota</taxon>
        <taxon>Agaricomycotina</taxon>
        <taxon>Agaricomycetes</taxon>
        <taxon>Agaricomycetidae</taxon>
        <taxon>Agaricales</taxon>
        <taxon>Pluteineae</taxon>
        <taxon>Amanitaceae</taxon>
        <taxon>Amanita</taxon>
    </lineage>
</organism>
<feature type="transmembrane region" description="Helical" evidence="12">
    <location>
        <begin position="78"/>
        <end position="98"/>
    </location>
</feature>
<dbReference type="PANTHER" id="PTHR12714:SF9">
    <property type="entry name" value="PROTEIN-S-ISOPRENYLCYSTEINE O-METHYLTRANSFERASE"/>
    <property type="match status" value="1"/>
</dbReference>
<keyword evidence="7 12" id="KW-1133">Transmembrane helix</keyword>
<evidence type="ECO:0000256" key="5">
    <source>
        <dbReference type="ARBA" id="ARBA00022692"/>
    </source>
</evidence>
<keyword evidence="3" id="KW-0808">Transferase</keyword>
<evidence type="ECO:0000256" key="8">
    <source>
        <dbReference type="ARBA" id="ARBA00023098"/>
    </source>
</evidence>
<evidence type="ECO:0000256" key="1">
    <source>
        <dbReference type="ARBA" id="ARBA00004127"/>
    </source>
</evidence>
<feature type="transmembrane region" description="Helical" evidence="12">
    <location>
        <begin position="49"/>
        <end position="72"/>
    </location>
</feature>
<proteinExistence type="predicted"/>
<dbReference type="Proteomes" id="UP000054549">
    <property type="component" value="Unassembled WGS sequence"/>
</dbReference>
<evidence type="ECO:0000256" key="9">
    <source>
        <dbReference type="ARBA" id="ARBA00023136"/>
    </source>
</evidence>
<keyword evidence="4" id="KW-0949">S-adenosyl-L-methionine</keyword>
<evidence type="ECO:0000256" key="6">
    <source>
        <dbReference type="ARBA" id="ARBA00022824"/>
    </source>
</evidence>
<keyword evidence="3" id="KW-0489">Methyltransferase</keyword>
<feature type="transmembrane region" description="Helical" evidence="12">
    <location>
        <begin position="164"/>
        <end position="188"/>
    </location>
</feature>
<accession>A0A0C2XF25</accession>
<dbReference type="AlphaFoldDB" id="A0A0C2XF25"/>
<protein>
    <submittedName>
        <fullName evidence="13">Uncharacterized protein</fullName>
    </submittedName>
</protein>
<comment type="subcellular location">
    <subcellularLocation>
        <location evidence="1">Endomembrane system</location>
        <topology evidence="1">Multi-pass membrane protein</topology>
    </subcellularLocation>
</comment>
<evidence type="ECO:0000256" key="10">
    <source>
        <dbReference type="ARBA" id="ARBA00023209"/>
    </source>
</evidence>
<dbReference type="InterPro" id="IPR007318">
    <property type="entry name" value="Phopholipid_MeTrfase"/>
</dbReference>
<feature type="transmembrane region" description="Helical" evidence="12">
    <location>
        <begin position="135"/>
        <end position="152"/>
    </location>
</feature>
<dbReference type="Pfam" id="PF04191">
    <property type="entry name" value="PEMT"/>
    <property type="match status" value="1"/>
</dbReference>
<evidence type="ECO:0000313" key="14">
    <source>
        <dbReference type="Proteomes" id="UP000054549"/>
    </source>
</evidence>
<evidence type="ECO:0000256" key="3">
    <source>
        <dbReference type="ARBA" id="ARBA00022603"/>
    </source>
</evidence>
<keyword evidence="8" id="KW-0443">Lipid metabolism</keyword>
<dbReference type="GO" id="GO:0012505">
    <property type="term" value="C:endomembrane system"/>
    <property type="evidence" value="ECO:0007669"/>
    <property type="project" value="UniProtKB-SubCell"/>
</dbReference>
<dbReference type="OrthoDB" id="422086at2759"/>
<dbReference type="GO" id="GO:0008168">
    <property type="term" value="F:methyltransferase activity"/>
    <property type="evidence" value="ECO:0007669"/>
    <property type="project" value="UniProtKB-KW"/>
</dbReference>
<evidence type="ECO:0000256" key="2">
    <source>
        <dbReference type="ARBA" id="ARBA00022516"/>
    </source>
</evidence>
<dbReference type="UniPathway" id="UPA00753"/>
<dbReference type="InParanoid" id="A0A0C2XF25"/>
<keyword evidence="11" id="KW-1208">Phospholipid metabolism</keyword>
<dbReference type="EMBL" id="KN818230">
    <property type="protein sequence ID" value="KIL67996.1"/>
    <property type="molecule type" value="Genomic_DNA"/>
</dbReference>
<dbReference type="GO" id="GO:0006656">
    <property type="term" value="P:phosphatidylcholine biosynthetic process"/>
    <property type="evidence" value="ECO:0007669"/>
    <property type="project" value="UniProtKB-UniPathway"/>
</dbReference>
<evidence type="ECO:0000256" key="4">
    <source>
        <dbReference type="ARBA" id="ARBA00022691"/>
    </source>
</evidence>
<evidence type="ECO:0000256" key="12">
    <source>
        <dbReference type="SAM" id="Phobius"/>
    </source>
</evidence>
<dbReference type="STRING" id="946122.A0A0C2XF25"/>
<keyword evidence="6" id="KW-0256">Endoplasmic reticulum</keyword>
<keyword evidence="2" id="KW-0444">Lipid biosynthesis</keyword>
<reference evidence="13 14" key="1">
    <citation type="submission" date="2014-04" db="EMBL/GenBank/DDBJ databases">
        <title>Evolutionary Origins and Diversification of the Mycorrhizal Mutualists.</title>
        <authorList>
            <consortium name="DOE Joint Genome Institute"/>
            <consortium name="Mycorrhizal Genomics Consortium"/>
            <person name="Kohler A."/>
            <person name="Kuo A."/>
            <person name="Nagy L.G."/>
            <person name="Floudas D."/>
            <person name="Copeland A."/>
            <person name="Barry K.W."/>
            <person name="Cichocki N."/>
            <person name="Veneault-Fourrey C."/>
            <person name="LaButti K."/>
            <person name="Lindquist E.A."/>
            <person name="Lipzen A."/>
            <person name="Lundell T."/>
            <person name="Morin E."/>
            <person name="Murat C."/>
            <person name="Riley R."/>
            <person name="Ohm R."/>
            <person name="Sun H."/>
            <person name="Tunlid A."/>
            <person name="Henrissat B."/>
            <person name="Grigoriev I.V."/>
            <person name="Hibbett D.S."/>
            <person name="Martin F."/>
        </authorList>
    </citation>
    <scope>NUCLEOTIDE SEQUENCE [LARGE SCALE GENOMIC DNA]</scope>
    <source>
        <strain evidence="13 14">Koide BX008</strain>
    </source>
</reference>
<gene>
    <name evidence="13" type="ORF">M378DRAFT_159251</name>
</gene>
<name>A0A0C2XF25_AMAMK</name>
<keyword evidence="5 12" id="KW-0812">Transmembrane</keyword>
<dbReference type="Gene3D" id="1.20.120.1630">
    <property type="match status" value="1"/>
</dbReference>
<sequence length="219" mass="24972">MSPLLKLPFIVITNIAIQIISTSPNASIPDKDRASTGVFDKFLPQATKFMTTASWIVAFAEIAQILAGYIWGNENEPSPLYLTPASILGTFFIVMGAYTRRQCYRTLGSMFTFEVTIQKQHKLVKHGPYSIVRHPSYTGSCLVFVGRLLWYFSRGSFLRETTNLAGRALAVAAIIMFTYIIITLLIRLPTEDELLRKRFGKEWEDWAKRVPYRLVPYVY</sequence>
<dbReference type="GO" id="GO:0032259">
    <property type="term" value="P:methylation"/>
    <property type="evidence" value="ECO:0007669"/>
    <property type="project" value="UniProtKB-KW"/>
</dbReference>
<evidence type="ECO:0000256" key="7">
    <source>
        <dbReference type="ARBA" id="ARBA00022989"/>
    </source>
</evidence>
<evidence type="ECO:0000256" key="11">
    <source>
        <dbReference type="ARBA" id="ARBA00023264"/>
    </source>
</evidence>